<dbReference type="SUPFAM" id="SSF52540">
    <property type="entry name" value="P-loop containing nucleoside triphosphate hydrolases"/>
    <property type="match status" value="1"/>
</dbReference>
<dbReference type="InterPro" id="IPR027417">
    <property type="entry name" value="P-loop_NTPase"/>
</dbReference>
<organism evidence="2 3">
    <name type="scientific">Planktothrix pseudagardhii</name>
    <dbReference type="NCBI Taxonomy" id="132604"/>
    <lineage>
        <taxon>Bacteria</taxon>
        <taxon>Bacillati</taxon>
        <taxon>Cyanobacteriota</taxon>
        <taxon>Cyanophyceae</taxon>
        <taxon>Oscillatoriophycideae</taxon>
        <taxon>Oscillatoriales</taxon>
        <taxon>Microcoleaceae</taxon>
        <taxon>Planktothrix</taxon>
    </lineage>
</organism>
<proteinExistence type="predicted"/>
<dbReference type="GO" id="GO:0005524">
    <property type="term" value="F:ATP binding"/>
    <property type="evidence" value="ECO:0007669"/>
    <property type="project" value="InterPro"/>
</dbReference>
<dbReference type="EMBL" id="LR882967">
    <property type="protein sequence ID" value="CAD5983337.1"/>
    <property type="molecule type" value="Genomic_DNA"/>
</dbReference>
<dbReference type="GO" id="GO:0016887">
    <property type="term" value="F:ATP hydrolysis activity"/>
    <property type="evidence" value="ECO:0007669"/>
    <property type="project" value="InterPro"/>
</dbReference>
<evidence type="ECO:0000313" key="2">
    <source>
        <dbReference type="EMBL" id="CAD5983337.1"/>
    </source>
</evidence>
<dbReference type="SMART" id="SM00382">
    <property type="entry name" value="AAA"/>
    <property type="match status" value="1"/>
</dbReference>
<dbReference type="InterPro" id="IPR003959">
    <property type="entry name" value="ATPase_AAA_core"/>
</dbReference>
<sequence length="553" mass="63625">MKLLRVHIISAKTCGGLLDGLDVRLRSQFNDDYSSFDPLCLIGPNGAGKSQFLQVIAEIFQSVFHVCISKEERGESNPDLQFEIEYFIYPEEDEIPVRIRISRQRSSGSRKPPSLLIQRRDEDEYDWIDCDPKAPETHAFLPSKIVGYTSGDNETLSLPFLVSRSGYADEVAREALNVATQNKPIPDTRLMLIDYETHLEVLVANLLLGDVSQREALLKEARLQDLHSFRCIIQLAHSAAPKAQANIKQQTGRKGIQLTEELEIYIDQLQQCATCYTYDDKTETYIFDYWINQETRTAFSSFWRNALDLYSSFHKLAMLNDLALPKGVRDRFKRDKKTRRFASRLPEPPDEDKVFRFERVMFRKQKTNEEIDDQEVDYVSLSDGEHQMGQLLGTFCMLSSPNILFLLDEPESHFNPQWRVKFISRILDLHTKDGNRRETSKAARQDCLLTTHAPFIPSDMQRDKVFIFSKDEEQKIQIRNPDVETFGATFDTIIEECFDISPPISQISRDKIKKLMNSENPDEIKAGIKSLGNSVQKAFLADRLRQVTNKDGV</sequence>
<dbReference type="InterPro" id="IPR003593">
    <property type="entry name" value="AAA+_ATPase"/>
</dbReference>
<dbReference type="NCBIfam" id="TIGR04435">
    <property type="entry name" value="restrict_AAA_1"/>
    <property type="match status" value="1"/>
</dbReference>
<dbReference type="Gene3D" id="3.40.50.300">
    <property type="entry name" value="P-loop containing nucleotide triphosphate hydrolases"/>
    <property type="match status" value="1"/>
</dbReference>
<dbReference type="AlphaFoldDB" id="A0A9W4GAP9"/>
<dbReference type="Pfam" id="PF13304">
    <property type="entry name" value="AAA_21"/>
    <property type="match status" value="1"/>
</dbReference>
<reference evidence="2" key="1">
    <citation type="submission" date="2020-09" db="EMBL/GenBank/DDBJ databases">
        <authorList>
            <person name="Blom J."/>
        </authorList>
    </citation>
    <scope>NUCLEOTIDE SEQUENCE</scope>
    <source>
        <strain evidence="2">No.713</strain>
    </source>
</reference>
<protein>
    <recommendedName>
        <fullName evidence="1">AAA+ ATPase domain-containing protein</fullName>
    </recommendedName>
</protein>
<dbReference type="Proteomes" id="UP001153719">
    <property type="component" value="Chromosome"/>
</dbReference>
<dbReference type="InterPro" id="IPR030974">
    <property type="entry name" value="Restrict_AAA"/>
</dbReference>
<feature type="domain" description="AAA+ ATPase" evidence="1">
    <location>
        <begin position="35"/>
        <end position="472"/>
    </location>
</feature>
<evidence type="ECO:0000313" key="3">
    <source>
        <dbReference type="Proteomes" id="UP001153719"/>
    </source>
</evidence>
<evidence type="ECO:0000259" key="1">
    <source>
        <dbReference type="SMART" id="SM00382"/>
    </source>
</evidence>
<gene>
    <name evidence="2" type="ORF">NO713_05167</name>
</gene>
<dbReference type="InterPro" id="IPR051396">
    <property type="entry name" value="Bact_Antivir_Def_Nuclease"/>
</dbReference>
<dbReference type="PANTHER" id="PTHR43581">
    <property type="entry name" value="ATP/GTP PHOSPHATASE"/>
    <property type="match status" value="1"/>
</dbReference>
<keyword evidence="3" id="KW-1185">Reference proteome</keyword>
<dbReference type="PANTHER" id="PTHR43581:SF4">
    <property type="entry name" value="ATP_GTP PHOSPHATASE"/>
    <property type="match status" value="1"/>
</dbReference>
<dbReference type="KEGG" id="ppsu:NO713_05167"/>
<accession>A0A9W4GAP9</accession>
<dbReference type="RefSeq" id="WP_254174958.1">
    <property type="nucleotide sequence ID" value="NZ_LR882967.1"/>
</dbReference>
<name>A0A9W4GAP9_9CYAN</name>